<dbReference type="Pfam" id="PF01918">
    <property type="entry name" value="Alba"/>
    <property type="match status" value="1"/>
</dbReference>
<dbReference type="GO" id="GO:0003723">
    <property type="term" value="F:RNA binding"/>
    <property type="evidence" value="ECO:0007669"/>
    <property type="project" value="TreeGrafter"/>
</dbReference>
<dbReference type="InterPro" id="IPR051958">
    <property type="entry name" value="Alba-like_NAB"/>
</dbReference>
<dbReference type="Proteomes" id="UP001346149">
    <property type="component" value="Unassembled WGS sequence"/>
</dbReference>
<feature type="region of interest" description="Disordered" evidence="4">
    <location>
        <begin position="130"/>
        <end position="172"/>
    </location>
</feature>
<organism evidence="6 7">
    <name type="scientific">Trapa natans</name>
    <name type="common">Water chestnut</name>
    <dbReference type="NCBI Taxonomy" id="22666"/>
    <lineage>
        <taxon>Eukaryota</taxon>
        <taxon>Viridiplantae</taxon>
        <taxon>Streptophyta</taxon>
        <taxon>Embryophyta</taxon>
        <taxon>Tracheophyta</taxon>
        <taxon>Spermatophyta</taxon>
        <taxon>Magnoliopsida</taxon>
        <taxon>eudicotyledons</taxon>
        <taxon>Gunneridae</taxon>
        <taxon>Pentapetalae</taxon>
        <taxon>rosids</taxon>
        <taxon>malvids</taxon>
        <taxon>Myrtales</taxon>
        <taxon>Lythraceae</taxon>
        <taxon>Trapa</taxon>
    </lineage>
</organism>
<dbReference type="InterPro" id="IPR002775">
    <property type="entry name" value="DNA/RNA-bd_Alba-like"/>
</dbReference>
<keyword evidence="7" id="KW-1185">Reference proteome</keyword>
<comment type="subcellular location">
    <subcellularLocation>
        <location evidence="1">Nucleus</location>
    </subcellularLocation>
</comment>
<dbReference type="InterPro" id="IPR036882">
    <property type="entry name" value="Alba-like_dom_sf"/>
</dbReference>
<evidence type="ECO:0000313" key="6">
    <source>
        <dbReference type="EMBL" id="KAK4778924.1"/>
    </source>
</evidence>
<comment type="similarity">
    <text evidence="2">Belongs to the histone-like Alba family.</text>
</comment>
<evidence type="ECO:0000256" key="2">
    <source>
        <dbReference type="ARBA" id="ARBA00008018"/>
    </source>
</evidence>
<evidence type="ECO:0000313" key="7">
    <source>
        <dbReference type="Proteomes" id="UP001346149"/>
    </source>
</evidence>
<sequence length="380" mass="43021">MDRYQRVERPKRDSPINENEIRITAQGLIRNYVSYATTLLQEKRMGEIVLKAMGLAISKSVAVTEIIKDTAISSVSITDVWEPMEEGLVPVEMTRQVSMISITLSTRDTNKNSPGYQAPLNDELSGLQHYQKQPQHQQARAPYNAHHEESYGRGKGGYGRGRGRSWRGGYGNYQGGRNYQDENYESENYNGGNYEGGNYRGRNYEGGNYRSRNYEGGNYRGRNYEGGNYGGRNYEGGNYGGRNYEGGNYGGRNYEGGNYGGRNYEGGNYGGRNYEGGNYGNRNYEGGNYRGGAYQRGNSQEGNYQDTNYKGGYSTQGWGGRGRGWSYGGEHMFFTLSFFFILIKVCLERKTTLFFVCSDITSHIIFDRQFFCFTGWINKC</sequence>
<dbReference type="SUPFAM" id="SSF82704">
    <property type="entry name" value="AlbA-like"/>
    <property type="match status" value="1"/>
</dbReference>
<dbReference type="AlphaFoldDB" id="A0AAN7QTB2"/>
<reference evidence="6 7" key="1">
    <citation type="journal article" date="2023" name="Hortic Res">
        <title>Pangenome of water caltrop reveals structural variations and asymmetric subgenome divergence after allopolyploidization.</title>
        <authorList>
            <person name="Zhang X."/>
            <person name="Chen Y."/>
            <person name="Wang L."/>
            <person name="Yuan Y."/>
            <person name="Fang M."/>
            <person name="Shi L."/>
            <person name="Lu R."/>
            <person name="Comes H.P."/>
            <person name="Ma Y."/>
            <person name="Chen Y."/>
            <person name="Huang G."/>
            <person name="Zhou Y."/>
            <person name="Zheng Z."/>
            <person name="Qiu Y."/>
        </authorList>
    </citation>
    <scope>NUCLEOTIDE SEQUENCE [LARGE SCALE GENOMIC DNA]</scope>
    <source>
        <strain evidence="6">F231</strain>
    </source>
</reference>
<keyword evidence="3" id="KW-0539">Nucleus</keyword>
<evidence type="ECO:0000256" key="4">
    <source>
        <dbReference type="SAM" id="MobiDB-lite"/>
    </source>
</evidence>
<proteinExistence type="inferred from homology"/>
<protein>
    <recommendedName>
        <fullName evidence="5">DNA/RNA-binding protein Alba-like domain-containing protein</fullName>
    </recommendedName>
</protein>
<feature type="domain" description="DNA/RNA-binding protein Alba-like" evidence="5">
    <location>
        <begin position="19"/>
        <end position="71"/>
    </location>
</feature>
<evidence type="ECO:0000256" key="1">
    <source>
        <dbReference type="ARBA" id="ARBA00004123"/>
    </source>
</evidence>
<dbReference type="GO" id="GO:0005634">
    <property type="term" value="C:nucleus"/>
    <property type="evidence" value="ECO:0007669"/>
    <property type="project" value="UniProtKB-SubCell"/>
</dbReference>
<dbReference type="PANTHER" id="PTHR13516">
    <property type="entry name" value="RIBONUCLEASE P SUBUNIT P25"/>
    <property type="match status" value="1"/>
</dbReference>
<name>A0AAN7QTB2_TRANT</name>
<comment type="caution">
    <text evidence="6">The sequence shown here is derived from an EMBL/GenBank/DDBJ whole genome shotgun (WGS) entry which is preliminary data.</text>
</comment>
<feature type="compositionally biased region" description="Gly residues" evidence="4">
    <location>
        <begin position="153"/>
        <end position="172"/>
    </location>
</feature>
<dbReference type="PANTHER" id="PTHR13516:SF3">
    <property type="entry name" value="ALBA DNA_RNA-BINDING PROTEIN"/>
    <property type="match status" value="1"/>
</dbReference>
<evidence type="ECO:0000259" key="5">
    <source>
        <dbReference type="Pfam" id="PF01918"/>
    </source>
</evidence>
<dbReference type="EMBL" id="JAXQNO010000017">
    <property type="protein sequence ID" value="KAK4778924.1"/>
    <property type="molecule type" value="Genomic_DNA"/>
</dbReference>
<evidence type="ECO:0000256" key="3">
    <source>
        <dbReference type="ARBA" id="ARBA00023242"/>
    </source>
</evidence>
<gene>
    <name evidence="6" type="ORF">SAY86_006452</name>
</gene>
<dbReference type="Gene3D" id="3.30.110.20">
    <property type="entry name" value="Alba-like domain"/>
    <property type="match status" value="1"/>
</dbReference>
<accession>A0AAN7QTB2</accession>